<protein>
    <submittedName>
        <fullName evidence="1">Uncharacterized protein</fullName>
    </submittedName>
</protein>
<dbReference type="RefSeq" id="WP_208617469.1">
    <property type="nucleotide sequence ID" value="NZ_LOKL01000131.1"/>
</dbReference>
<dbReference type="AlphaFoldDB" id="A0AAW4RRX2"/>
<gene>
    <name evidence="1" type="ORF">Xseb_16530</name>
</gene>
<comment type="caution">
    <text evidence="1">The sequence shown here is derived from an EMBL/GenBank/DDBJ whole genome shotgun (WGS) entry which is preliminary data.</text>
</comment>
<dbReference type="EMBL" id="LOKL01000131">
    <property type="protein sequence ID" value="MBZ3925584.1"/>
    <property type="molecule type" value="Genomic_DNA"/>
</dbReference>
<name>A0AAW4RRX2_XANCI</name>
<organism evidence="1 2">
    <name type="scientific">Xanthomonas citri pv. sesbaniae</name>
    <dbReference type="NCBI Taxonomy" id="473425"/>
    <lineage>
        <taxon>Bacteria</taxon>
        <taxon>Pseudomonadati</taxon>
        <taxon>Pseudomonadota</taxon>
        <taxon>Gammaproteobacteria</taxon>
        <taxon>Lysobacterales</taxon>
        <taxon>Lysobacteraceae</taxon>
        <taxon>Xanthomonas</taxon>
    </lineage>
</organism>
<sequence>MIVQRMVRAPISAATRERLRRDCSTTQAVVEAAARAGRTLHPRDAYKEFRAAQDYFELGCWLVYYRQQTANEESGEVRSVCAEVLRRHGLLEPSRNFETVFGFDIECYSFVVEGHPREASSAVSARQSEVRAC</sequence>
<accession>A0AAW4RRX2</accession>
<evidence type="ECO:0000313" key="2">
    <source>
        <dbReference type="Proteomes" id="UP000825388"/>
    </source>
</evidence>
<dbReference type="Proteomes" id="UP000825388">
    <property type="component" value="Unassembled WGS sequence"/>
</dbReference>
<evidence type="ECO:0000313" key="1">
    <source>
        <dbReference type="EMBL" id="MBZ3925584.1"/>
    </source>
</evidence>
<reference evidence="1" key="1">
    <citation type="submission" date="2015-12" db="EMBL/GenBank/DDBJ databases">
        <authorList>
            <person name="Bansal K."/>
            <person name="Midha S."/>
            <person name="Patil P.B."/>
        </authorList>
    </citation>
    <scope>NUCLEOTIDE SEQUENCE</scope>
    <source>
        <strain evidence="1">LMG867</strain>
    </source>
</reference>
<proteinExistence type="predicted"/>